<dbReference type="STRING" id="553311.SAMN05216231_2993"/>
<name>A0A1H1EQI2_9BACI</name>
<dbReference type="RefSeq" id="WP_254788780.1">
    <property type="nucleotide sequence ID" value="NZ_FNKD01000003.1"/>
</dbReference>
<dbReference type="InterPro" id="IPR006684">
    <property type="entry name" value="YbgC/YbaW"/>
</dbReference>
<protein>
    <submittedName>
        <fullName evidence="3">Acyl-CoA thioester hydrolase</fullName>
    </submittedName>
</protein>
<proteinExistence type="inferred from homology"/>
<dbReference type="AlphaFoldDB" id="A0A1H1EQI2"/>
<dbReference type="PIRSF" id="PIRSF003230">
    <property type="entry name" value="YbgC"/>
    <property type="match status" value="1"/>
</dbReference>
<gene>
    <name evidence="3" type="ORF">SAMN05216231_2993</name>
</gene>
<keyword evidence="2 3" id="KW-0378">Hydrolase</keyword>
<evidence type="ECO:0000256" key="1">
    <source>
        <dbReference type="ARBA" id="ARBA00005953"/>
    </source>
</evidence>
<dbReference type="Pfam" id="PF13279">
    <property type="entry name" value="4HBT_2"/>
    <property type="match status" value="1"/>
</dbReference>
<dbReference type="SUPFAM" id="SSF54637">
    <property type="entry name" value="Thioesterase/thiol ester dehydrase-isomerase"/>
    <property type="match status" value="1"/>
</dbReference>
<dbReference type="InterPro" id="IPR050563">
    <property type="entry name" value="4-hydroxybenzoyl-CoA_TE"/>
</dbReference>
<organism evidence="3 4">
    <name type="scientific">Virgibacillus salinus</name>
    <dbReference type="NCBI Taxonomy" id="553311"/>
    <lineage>
        <taxon>Bacteria</taxon>
        <taxon>Bacillati</taxon>
        <taxon>Bacillota</taxon>
        <taxon>Bacilli</taxon>
        <taxon>Bacillales</taxon>
        <taxon>Bacillaceae</taxon>
        <taxon>Virgibacillus</taxon>
    </lineage>
</organism>
<dbReference type="CDD" id="cd00586">
    <property type="entry name" value="4HBT"/>
    <property type="match status" value="1"/>
</dbReference>
<evidence type="ECO:0000313" key="4">
    <source>
        <dbReference type="Proteomes" id="UP000199444"/>
    </source>
</evidence>
<dbReference type="InterPro" id="IPR029069">
    <property type="entry name" value="HotDog_dom_sf"/>
</dbReference>
<evidence type="ECO:0000256" key="2">
    <source>
        <dbReference type="ARBA" id="ARBA00022801"/>
    </source>
</evidence>
<reference evidence="3 4" key="1">
    <citation type="submission" date="2016-10" db="EMBL/GenBank/DDBJ databases">
        <authorList>
            <person name="de Groot N.N."/>
        </authorList>
    </citation>
    <scope>NUCLEOTIDE SEQUENCE [LARGE SCALE GENOMIC DNA]</scope>
    <source>
        <strain evidence="3 4">CGMCC 1.10449</strain>
    </source>
</reference>
<comment type="similarity">
    <text evidence="1">Belongs to the 4-hydroxybenzoyl-CoA thioesterase family.</text>
</comment>
<accession>A0A1H1EQI2</accession>
<dbReference type="GO" id="GO:0047617">
    <property type="term" value="F:fatty acyl-CoA hydrolase activity"/>
    <property type="evidence" value="ECO:0007669"/>
    <property type="project" value="TreeGrafter"/>
</dbReference>
<sequence length="130" mass="14766">MDVKVRVAETDMLGHVNNSSYFIYMEETRLDFLQKLGMEVHSDDYMIVLASAKCDFVRQGYYGQTLEINTIVKRIGRTSFTLVNEISDKESGDLIANGEVIIVYFDIAKQKPAELPESFKAPLQEHLDPA</sequence>
<dbReference type="EMBL" id="FNKD01000003">
    <property type="protein sequence ID" value="SDQ90828.1"/>
    <property type="molecule type" value="Genomic_DNA"/>
</dbReference>
<dbReference type="Proteomes" id="UP000199444">
    <property type="component" value="Unassembled WGS sequence"/>
</dbReference>
<dbReference type="PANTHER" id="PTHR31793:SF24">
    <property type="entry name" value="LONG-CHAIN ACYL-COA THIOESTERASE FADM"/>
    <property type="match status" value="1"/>
</dbReference>
<keyword evidence="4" id="KW-1185">Reference proteome</keyword>
<evidence type="ECO:0000313" key="3">
    <source>
        <dbReference type="EMBL" id="SDQ90828.1"/>
    </source>
</evidence>
<dbReference type="Gene3D" id="3.10.129.10">
    <property type="entry name" value="Hotdog Thioesterase"/>
    <property type="match status" value="1"/>
</dbReference>
<dbReference type="PANTHER" id="PTHR31793">
    <property type="entry name" value="4-HYDROXYBENZOYL-COA THIOESTERASE FAMILY MEMBER"/>
    <property type="match status" value="1"/>
</dbReference>